<gene>
    <name evidence="14" type="ORF">IC229_19670</name>
</gene>
<name>A0A926Y476_9BACT</name>
<evidence type="ECO:0000313" key="15">
    <source>
        <dbReference type="Proteomes" id="UP000598820"/>
    </source>
</evidence>
<accession>A0A926Y476</accession>
<dbReference type="GO" id="GO:0046872">
    <property type="term" value="F:metal ion binding"/>
    <property type="evidence" value="ECO:0007669"/>
    <property type="project" value="UniProtKB-KW"/>
</dbReference>
<feature type="domain" description="Fatty acid desaturase" evidence="13">
    <location>
        <begin position="106"/>
        <end position="302"/>
    </location>
</feature>
<evidence type="ECO:0000256" key="3">
    <source>
        <dbReference type="ARBA" id="ARBA00022475"/>
    </source>
</evidence>
<dbReference type="InterPro" id="IPR005804">
    <property type="entry name" value="FA_desaturase_dom"/>
</dbReference>
<dbReference type="Proteomes" id="UP000598820">
    <property type="component" value="Unassembled WGS sequence"/>
</dbReference>
<evidence type="ECO:0000256" key="1">
    <source>
        <dbReference type="ARBA" id="ARBA00004429"/>
    </source>
</evidence>
<keyword evidence="15" id="KW-1185">Reference proteome</keyword>
<evidence type="ECO:0000256" key="9">
    <source>
        <dbReference type="ARBA" id="ARBA00023004"/>
    </source>
</evidence>
<evidence type="ECO:0000256" key="12">
    <source>
        <dbReference type="SAM" id="Phobius"/>
    </source>
</evidence>
<protein>
    <submittedName>
        <fullName evidence="14">Fatty acid desaturase</fullName>
    </submittedName>
</protein>
<evidence type="ECO:0000256" key="6">
    <source>
        <dbReference type="ARBA" id="ARBA00022723"/>
    </source>
</evidence>
<dbReference type="GO" id="GO:0004497">
    <property type="term" value="F:monooxygenase activity"/>
    <property type="evidence" value="ECO:0007669"/>
    <property type="project" value="UniProtKB-KW"/>
</dbReference>
<comment type="caution">
    <text evidence="14">The sequence shown here is derived from an EMBL/GenBank/DDBJ whole genome shotgun (WGS) entry which is preliminary data.</text>
</comment>
<reference evidence="14" key="1">
    <citation type="submission" date="2020-09" db="EMBL/GenBank/DDBJ databases">
        <authorList>
            <person name="Kim M.K."/>
        </authorList>
    </citation>
    <scope>NUCLEOTIDE SEQUENCE</scope>
    <source>
        <strain evidence="14">BT702</strain>
    </source>
</reference>
<dbReference type="GO" id="GO:0005886">
    <property type="term" value="C:plasma membrane"/>
    <property type="evidence" value="ECO:0007669"/>
    <property type="project" value="UniProtKB-SubCell"/>
</dbReference>
<dbReference type="GO" id="GO:0006629">
    <property type="term" value="P:lipid metabolic process"/>
    <property type="evidence" value="ECO:0007669"/>
    <property type="project" value="InterPro"/>
</dbReference>
<evidence type="ECO:0000256" key="7">
    <source>
        <dbReference type="ARBA" id="ARBA00022989"/>
    </source>
</evidence>
<dbReference type="InterPro" id="IPR033885">
    <property type="entry name" value="AlkB/XylM"/>
</dbReference>
<feature type="transmembrane region" description="Helical" evidence="12">
    <location>
        <begin position="227"/>
        <end position="250"/>
    </location>
</feature>
<dbReference type="AlphaFoldDB" id="A0A926Y476"/>
<dbReference type="PANTHER" id="PTHR38674">
    <property type="entry name" value="ALKANE 1-MONOOXYGENASE 1"/>
    <property type="match status" value="1"/>
</dbReference>
<dbReference type="RefSeq" id="WP_190888714.1">
    <property type="nucleotide sequence ID" value="NZ_JACWZY010000017.1"/>
</dbReference>
<evidence type="ECO:0000256" key="2">
    <source>
        <dbReference type="ARBA" id="ARBA00010823"/>
    </source>
</evidence>
<feature type="transmembrane region" description="Helical" evidence="12">
    <location>
        <begin position="104"/>
        <end position="124"/>
    </location>
</feature>
<comment type="subcellular location">
    <subcellularLocation>
        <location evidence="1">Cell inner membrane</location>
        <topology evidence="1">Multi-pass membrane protein</topology>
    </subcellularLocation>
</comment>
<dbReference type="PANTHER" id="PTHR38674:SF1">
    <property type="entry name" value="ALKANE 1-MONOOXYGENASE 1"/>
    <property type="match status" value="1"/>
</dbReference>
<dbReference type="EMBL" id="JACWZY010000017">
    <property type="protein sequence ID" value="MBD2702875.1"/>
    <property type="molecule type" value="Genomic_DNA"/>
</dbReference>
<evidence type="ECO:0000256" key="4">
    <source>
        <dbReference type="ARBA" id="ARBA00022519"/>
    </source>
</evidence>
<evidence type="ECO:0000256" key="11">
    <source>
        <dbReference type="ARBA" id="ARBA00023136"/>
    </source>
</evidence>
<evidence type="ECO:0000256" key="10">
    <source>
        <dbReference type="ARBA" id="ARBA00023033"/>
    </source>
</evidence>
<feature type="transmembrane region" description="Helical" evidence="12">
    <location>
        <begin position="136"/>
        <end position="153"/>
    </location>
</feature>
<comment type="similarity">
    <text evidence="2">Belongs to the fatty acid desaturase type 1 family. AlkB subfamily.</text>
</comment>
<sequence>MDWSQTTRQYTISRALPYGLPLLFSGLFISTAAGNWVWLAPILLWGIGTLTRPLGEFSIGQLLDEYHFFHHSLLMDRVKTVYGVFFVSLNLWAFYFLTTHALSVWHWAVFTYGMIILNSNFAMPLAHDLMHAPTRLARWLATILLIQNGFFYLEADHIFIHHRYVGTPKDPATPRLGEPIYRYFARSIPHRFRLISDVATVFPDSIGNRMVQATTLKLVSCVTYLALANWAGIWVVGWVLAQFVFVVLIYESITYIQHYGLQRIKTGERFEAVQLQHAWNSFYRLDTYLYFMMPVHSIHHVHDQNLDSITNFAGPRMPLPFAKMMLLAYQPARWLALMNKPDLRLSRDLQPIVS</sequence>
<proteinExistence type="inferred from homology"/>
<feature type="transmembrane region" description="Helical" evidence="12">
    <location>
        <begin position="80"/>
        <end position="98"/>
    </location>
</feature>
<evidence type="ECO:0000313" key="14">
    <source>
        <dbReference type="EMBL" id="MBD2702875.1"/>
    </source>
</evidence>
<evidence type="ECO:0000259" key="13">
    <source>
        <dbReference type="Pfam" id="PF00487"/>
    </source>
</evidence>
<keyword evidence="5 12" id="KW-0812">Transmembrane</keyword>
<keyword evidence="6" id="KW-0479">Metal-binding</keyword>
<keyword evidence="3" id="KW-1003">Cell membrane</keyword>
<keyword evidence="4" id="KW-0997">Cell inner membrane</keyword>
<organism evidence="14 15">
    <name type="scientific">Spirosoma profusum</name>
    <dbReference type="NCBI Taxonomy" id="2771354"/>
    <lineage>
        <taxon>Bacteria</taxon>
        <taxon>Pseudomonadati</taxon>
        <taxon>Bacteroidota</taxon>
        <taxon>Cytophagia</taxon>
        <taxon>Cytophagales</taxon>
        <taxon>Cytophagaceae</taxon>
        <taxon>Spirosoma</taxon>
    </lineage>
</organism>
<keyword evidence="9" id="KW-0408">Iron</keyword>
<keyword evidence="8" id="KW-0560">Oxidoreductase</keyword>
<keyword evidence="10" id="KW-0503">Monooxygenase</keyword>
<keyword evidence="11 12" id="KW-0472">Membrane</keyword>
<feature type="transmembrane region" description="Helical" evidence="12">
    <location>
        <begin position="20"/>
        <end position="45"/>
    </location>
</feature>
<keyword evidence="7 12" id="KW-1133">Transmembrane helix</keyword>
<evidence type="ECO:0000256" key="5">
    <source>
        <dbReference type="ARBA" id="ARBA00022692"/>
    </source>
</evidence>
<dbReference type="Pfam" id="PF00487">
    <property type="entry name" value="FA_desaturase"/>
    <property type="match status" value="1"/>
</dbReference>
<evidence type="ECO:0000256" key="8">
    <source>
        <dbReference type="ARBA" id="ARBA00023002"/>
    </source>
</evidence>